<evidence type="ECO:0000256" key="1">
    <source>
        <dbReference type="PROSITE-ProRule" id="PRU00175"/>
    </source>
</evidence>
<accession>A0A8J4VBL5</accession>
<dbReference type="InterPro" id="IPR044274">
    <property type="entry name" value="RFI2"/>
</dbReference>
<dbReference type="EMBL" id="JRKL02003383">
    <property type="protein sequence ID" value="KAF3955438.1"/>
    <property type="molecule type" value="Genomic_DNA"/>
</dbReference>
<dbReference type="Pfam" id="PF13639">
    <property type="entry name" value="zf-RING_2"/>
    <property type="match status" value="1"/>
</dbReference>
<dbReference type="SUPFAM" id="SSF57850">
    <property type="entry name" value="RING/U-box"/>
    <property type="match status" value="1"/>
</dbReference>
<proteinExistence type="predicted"/>
<evidence type="ECO:0000256" key="2">
    <source>
        <dbReference type="SAM" id="MobiDB-lite"/>
    </source>
</evidence>
<dbReference type="PROSITE" id="PS50089">
    <property type="entry name" value="ZF_RING_2"/>
    <property type="match status" value="1"/>
</dbReference>
<evidence type="ECO:0000259" key="3">
    <source>
        <dbReference type="PROSITE" id="PS50089"/>
    </source>
</evidence>
<keyword evidence="1" id="KW-0863">Zinc-finger</keyword>
<dbReference type="InterPro" id="IPR001841">
    <property type="entry name" value="Znf_RING"/>
</dbReference>
<organism evidence="4 5">
    <name type="scientific">Castanea mollissima</name>
    <name type="common">Chinese chestnut</name>
    <dbReference type="NCBI Taxonomy" id="60419"/>
    <lineage>
        <taxon>Eukaryota</taxon>
        <taxon>Viridiplantae</taxon>
        <taxon>Streptophyta</taxon>
        <taxon>Embryophyta</taxon>
        <taxon>Tracheophyta</taxon>
        <taxon>Spermatophyta</taxon>
        <taxon>Magnoliopsida</taxon>
        <taxon>eudicotyledons</taxon>
        <taxon>Gunneridae</taxon>
        <taxon>Pentapetalae</taxon>
        <taxon>rosids</taxon>
        <taxon>fabids</taxon>
        <taxon>Fagales</taxon>
        <taxon>Fagaceae</taxon>
        <taxon>Castanea</taxon>
    </lineage>
</organism>
<dbReference type="OrthoDB" id="8062037at2759"/>
<evidence type="ECO:0000313" key="5">
    <source>
        <dbReference type="Proteomes" id="UP000737018"/>
    </source>
</evidence>
<evidence type="ECO:0000313" key="4">
    <source>
        <dbReference type="EMBL" id="KAF3955438.1"/>
    </source>
</evidence>
<keyword evidence="5" id="KW-1185">Reference proteome</keyword>
<feature type="domain" description="RING-type" evidence="3">
    <location>
        <begin position="16"/>
        <end position="61"/>
    </location>
</feature>
<protein>
    <recommendedName>
        <fullName evidence="3">RING-type domain-containing protein</fullName>
    </recommendedName>
</protein>
<dbReference type="GO" id="GO:0008270">
    <property type="term" value="F:zinc ion binding"/>
    <property type="evidence" value="ECO:0007669"/>
    <property type="project" value="UniProtKB-KW"/>
</dbReference>
<keyword evidence="1" id="KW-0479">Metal-binding</keyword>
<dbReference type="AlphaFoldDB" id="A0A8J4VBL5"/>
<dbReference type="PANTHER" id="PTHR46798:SF20">
    <property type="entry name" value="RING-TYPE DOMAIN-CONTAINING PROTEIN"/>
    <property type="match status" value="1"/>
</dbReference>
<feature type="region of interest" description="Disordered" evidence="2">
    <location>
        <begin position="190"/>
        <end position="213"/>
    </location>
</feature>
<dbReference type="PANTHER" id="PTHR46798">
    <property type="entry name" value="OS09G0511500 PROTEIN"/>
    <property type="match status" value="1"/>
</dbReference>
<name>A0A8J4VBL5_9ROSI</name>
<dbReference type="InterPro" id="IPR013083">
    <property type="entry name" value="Znf_RING/FYVE/PHD"/>
</dbReference>
<dbReference type="GO" id="GO:0004842">
    <property type="term" value="F:ubiquitin-protein transferase activity"/>
    <property type="evidence" value="ECO:0007669"/>
    <property type="project" value="InterPro"/>
</dbReference>
<dbReference type="SMART" id="SM00184">
    <property type="entry name" value="RING"/>
    <property type="match status" value="1"/>
</dbReference>
<keyword evidence="1" id="KW-0862">Zinc</keyword>
<comment type="caution">
    <text evidence="4">The sequence shown here is derived from an EMBL/GenBank/DDBJ whole genome shotgun (WGS) entry which is preliminary data.</text>
</comment>
<dbReference type="Gene3D" id="3.30.40.10">
    <property type="entry name" value="Zinc/RING finger domain, C3HC4 (zinc finger)"/>
    <property type="match status" value="1"/>
</dbReference>
<feature type="compositionally biased region" description="Polar residues" evidence="2">
    <location>
        <begin position="203"/>
        <end position="213"/>
    </location>
</feature>
<reference evidence="4" key="1">
    <citation type="submission" date="2020-03" db="EMBL/GenBank/DDBJ databases">
        <title>Castanea mollissima Vanexum genome sequencing.</title>
        <authorList>
            <person name="Staton M."/>
        </authorList>
    </citation>
    <scope>NUCLEOTIDE SEQUENCE</scope>
    <source>
        <tissue evidence="4">Leaf</tissue>
    </source>
</reference>
<dbReference type="Proteomes" id="UP000737018">
    <property type="component" value="Unassembled WGS sequence"/>
</dbReference>
<gene>
    <name evidence="4" type="ORF">CMV_019341</name>
</gene>
<sequence>MANNANGESSSSIVRCTVCLDEVSDFSERTAVKLRCSHVFHLDCIGSAFNVKGAMQCPNCREVESGVWRCFGDEGPEQIIDQETNDEVADEFDMPANGIQCPLGWAVGLPSPMNPNAMGRHGNGFPNIDLVADPVILDHRTHAQTSVDTSVGFANQHSNDQVYQSFHWMQPLSNSPSPVVRASMSFNRRRSNRLRGRLPAGETASSLEETRNSNPEHLANLTEQDLQAQADFSAYEVLLERIKNECFFPDCRDPSSDA</sequence>